<evidence type="ECO:0000256" key="1">
    <source>
        <dbReference type="SAM" id="MobiDB-lite"/>
    </source>
</evidence>
<gene>
    <name evidence="2" type="ORF">Y013_17785</name>
</gene>
<sequence>MVVEVLAEQFELLAHPSRGQSDGDPVSGDQNGLPLSCPG</sequence>
<evidence type="ECO:0000313" key="2">
    <source>
        <dbReference type="EMBL" id="AHD23862.1"/>
    </source>
</evidence>
<accession>V9XR52</accession>
<feature type="region of interest" description="Disordered" evidence="1">
    <location>
        <begin position="14"/>
        <end position="39"/>
    </location>
</feature>
<dbReference type="Proteomes" id="UP000018781">
    <property type="component" value="Chromosome"/>
</dbReference>
<dbReference type="HOGENOM" id="CLU_3316093_0_0_11"/>
<organism evidence="2 3">
    <name type="scientific">Rhodococcus pyridinivorans SB3094</name>
    <dbReference type="NCBI Taxonomy" id="1435356"/>
    <lineage>
        <taxon>Bacteria</taxon>
        <taxon>Bacillati</taxon>
        <taxon>Actinomycetota</taxon>
        <taxon>Actinomycetes</taxon>
        <taxon>Mycobacteriales</taxon>
        <taxon>Nocardiaceae</taxon>
        <taxon>Rhodococcus</taxon>
    </lineage>
</organism>
<dbReference type="AlphaFoldDB" id="V9XR52"/>
<evidence type="ECO:0000313" key="3">
    <source>
        <dbReference type="Proteomes" id="UP000018781"/>
    </source>
</evidence>
<protein>
    <submittedName>
        <fullName evidence="2">Uncharacterized protein</fullName>
    </submittedName>
</protein>
<proteinExistence type="predicted"/>
<reference evidence="2 3" key="1">
    <citation type="journal article" date="2014" name="Genome Announc.">
        <title>Complete Genome of Rhodococcus pyridinivorans SB3094, a Methyl-Ethyl-Ketone-Degrading Bacterium Used for Bioaugmentation.</title>
        <authorList>
            <person name="Dueholm M.S."/>
            <person name="Albertsen M."/>
            <person name="D'Imperio S."/>
            <person name="Tale V.P."/>
            <person name="Lewis D."/>
            <person name="Nielsen P.H."/>
            <person name="Nielsen J.L."/>
        </authorList>
    </citation>
    <scope>NUCLEOTIDE SEQUENCE [LARGE SCALE GENOMIC DNA]</scope>
    <source>
        <strain evidence="2 3">SB3094</strain>
    </source>
</reference>
<dbReference type="KEGG" id="rpy:Y013_17785"/>
<dbReference type="EMBL" id="CP006996">
    <property type="protein sequence ID" value="AHD23862.1"/>
    <property type="molecule type" value="Genomic_DNA"/>
</dbReference>
<name>V9XR52_9NOCA</name>